<gene>
    <name evidence="2" type="ORF">EMIHUDRAFT_460970</name>
</gene>
<dbReference type="GeneID" id="17286985"/>
<dbReference type="AlphaFoldDB" id="R1FRF0"/>
<dbReference type="HOGENOM" id="CLU_1922595_0_0_1"/>
<evidence type="ECO:0000313" key="2">
    <source>
        <dbReference type="EMBL" id="EOD41715.1"/>
    </source>
</evidence>
<organism evidence="2">
    <name type="scientific">Emiliania huxleyi</name>
    <name type="common">Coccolithophore</name>
    <name type="synonym">Pontosphaera huxleyi</name>
    <dbReference type="NCBI Taxonomy" id="2903"/>
    <lineage>
        <taxon>Eukaryota</taxon>
        <taxon>Haptista</taxon>
        <taxon>Haptophyta</taxon>
        <taxon>Prymnesiophyceae</taxon>
        <taxon>Isochrysidales</taxon>
        <taxon>Noelaerhabdaceae</taxon>
        <taxon>Emiliania</taxon>
    </lineage>
</organism>
<evidence type="ECO:0000256" key="1">
    <source>
        <dbReference type="SAM" id="MobiDB-lite"/>
    </source>
</evidence>
<dbReference type="KEGG" id="ehx:EMIHUDRAFT_460970"/>
<protein>
    <submittedName>
        <fullName evidence="2">Uncharacterized protein</fullName>
    </submittedName>
</protein>
<dbReference type="RefSeq" id="XP_005794144.1">
    <property type="nucleotide sequence ID" value="XM_005794087.1"/>
</dbReference>
<feature type="compositionally biased region" description="Basic residues" evidence="1">
    <location>
        <begin position="23"/>
        <end position="34"/>
    </location>
</feature>
<feature type="non-terminal residue" evidence="2">
    <location>
        <position position="1"/>
    </location>
</feature>
<proteinExistence type="predicted"/>
<sequence length="132" mass="14825">RRRPSAARAQRSTTARESSTRCRPTRRARRRWRRTTAPSSGQTTRWRAYRQGAPVRAVAHAKLASGATRGGVHTFRRGRVTCAHAHTRSHDTPPCGPDRLGRRSTIQARVLVKSPAPCIAPWRRPSVVTCVW</sequence>
<feature type="region of interest" description="Disordered" evidence="1">
    <location>
        <begin position="1"/>
        <end position="45"/>
    </location>
</feature>
<name>R1FRF0_EMIHU</name>
<accession>R1FRF0</accession>
<reference evidence="2" key="1">
    <citation type="submission" date="2012-07" db="EMBL/GenBank/DDBJ databases">
        <title>Genome variability drives Emilianias global distribution.</title>
        <authorList>
            <consortium name="DOE Joint Genome Institute"/>
            <person name="Read B."/>
            <person name="Kegel J."/>
            <person name="Klute M."/>
            <person name="Kuo A."/>
            <person name="Lefebvre S.C."/>
            <person name="Maumus F."/>
            <person name="Mayer C."/>
            <person name="Miller J."/>
            <person name="Allen A."/>
            <person name="Bidle K."/>
            <person name="Borodovsky M."/>
            <person name="Bowler C."/>
            <person name="Brownlee C."/>
            <person name="Claverie J.-M."/>
            <person name="Cock M."/>
            <person name="De Vargas C."/>
            <person name="Elias M."/>
            <person name="Frickenhaus S."/>
            <person name="Gladyshev V.N."/>
            <person name="Gonzalez K."/>
            <person name="Guda C."/>
            <person name="Hadaegh A."/>
            <person name="Herman E."/>
            <person name="Iglesias-Rodriguez D."/>
            <person name="Jones B."/>
            <person name="Lawson T."/>
            <person name="Leese F."/>
            <person name="Lin Y.-C."/>
            <person name="Lindquist E."/>
            <person name="Lobanov A."/>
            <person name="Lucas S."/>
            <person name="Malik S.-H.B."/>
            <person name="Marsh M.E."/>
            <person name="Mock T."/>
            <person name="Monier A."/>
            <person name="Moreau H."/>
            <person name="Mueller-Roeber B."/>
            <person name="Napier J."/>
            <person name="Ogata H."/>
            <person name="Parker M."/>
            <person name="Probert I."/>
            <person name="Quesneville H."/>
            <person name="Raines C."/>
            <person name="Rensing S."/>
            <person name="Riano-Pachon D.M."/>
            <person name="Richier S."/>
            <person name="Rokitta S."/>
            <person name="Salamov A."/>
            <person name="Sarno A.F."/>
            <person name="Schmutz J."/>
            <person name="Schroeder D."/>
            <person name="Shiraiwa Y."/>
            <person name="Soanes D.M."/>
            <person name="Valentin K."/>
            <person name="Van Der Giezen M."/>
            <person name="Van Der Peer Y."/>
            <person name="Vardi A."/>
            <person name="Verret F."/>
            <person name="Von Dassow P."/>
            <person name="Wheeler G."/>
            <person name="Williams B."/>
            <person name="Wilson W."/>
            <person name="Wolfe G."/>
            <person name="Wurch L.L."/>
            <person name="Young J."/>
            <person name="Dacks J.B."/>
            <person name="Delwiche C.F."/>
            <person name="Dyhrman S."/>
            <person name="Glockner G."/>
            <person name="John U."/>
            <person name="Richards T."/>
            <person name="Worden A.Z."/>
            <person name="Zhang X."/>
            <person name="Grigoriev I.V."/>
        </authorList>
    </citation>
    <scope>NUCLEOTIDE SEQUENCE</scope>
    <source>
        <strain evidence="2">CCMP1516</strain>
    </source>
</reference>
<feature type="compositionally biased region" description="Low complexity" evidence="1">
    <location>
        <begin position="1"/>
        <end position="17"/>
    </location>
</feature>
<dbReference type="EMBL" id="KB863010">
    <property type="protein sequence ID" value="EOD41715.1"/>
    <property type="molecule type" value="Genomic_DNA"/>
</dbReference>